<proteinExistence type="predicted"/>
<keyword evidence="3" id="KW-1185">Reference proteome</keyword>
<evidence type="ECO:0000313" key="2">
    <source>
        <dbReference type="EMBL" id="VFS74590.1"/>
    </source>
</evidence>
<gene>
    <name evidence="2" type="ORF">NCTC12993_05157</name>
</gene>
<evidence type="ECO:0000256" key="1">
    <source>
        <dbReference type="SAM" id="MobiDB-lite"/>
    </source>
</evidence>
<evidence type="ECO:0000313" key="3">
    <source>
        <dbReference type="Proteomes" id="UP000401081"/>
    </source>
</evidence>
<reference evidence="2 3" key="1">
    <citation type="submission" date="2019-03" db="EMBL/GenBank/DDBJ databases">
        <authorList>
            <consortium name="Pathogen Informatics"/>
        </authorList>
    </citation>
    <scope>NUCLEOTIDE SEQUENCE [LARGE SCALE GENOMIC DNA]</scope>
    <source>
        <strain evidence="2 3">NCTC12993</strain>
    </source>
</reference>
<dbReference type="EMBL" id="CAADJD010000022">
    <property type="protein sequence ID" value="VFS74590.1"/>
    <property type="molecule type" value="Genomic_DNA"/>
</dbReference>
<dbReference type="AlphaFoldDB" id="A0A485BMK6"/>
<accession>A0A485BMK6</accession>
<protein>
    <submittedName>
        <fullName evidence="2">Uncharacterized protein</fullName>
    </submittedName>
</protein>
<dbReference type="Proteomes" id="UP000401081">
    <property type="component" value="Unassembled WGS sequence"/>
</dbReference>
<name>A0A485BMK6_KLUCR</name>
<organism evidence="2 3">
    <name type="scientific">Kluyvera cryocrescens</name>
    <name type="common">Kluyvera citrophila</name>
    <dbReference type="NCBI Taxonomy" id="580"/>
    <lineage>
        <taxon>Bacteria</taxon>
        <taxon>Pseudomonadati</taxon>
        <taxon>Pseudomonadota</taxon>
        <taxon>Gammaproteobacteria</taxon>
        <taxon>Enterobacterales</taxon>
        <taxon>Enterobacteriaceae</taxon>
        <taxon>Kluyvera</taxon>
    </lineage>
</organism>
<feature type="region of interest" description="Disordered" evidence="1">
    <location>
        <begin position="99"/>
        <end position="132"/>
    </location>
</feature>
<sequence>MSDLSELDMSDALIGWEQPLKLKTRTEKTVDFEASVIVTSQDILAVVQSANKENLTLDSLDWSKEYLLIHARLKIETGPVHRKGREGLQSRVPGRLHGLWDSAPSLPRKPGSRYWCQRHDTTPPESGRAFRS</sequence>